<gene>
    <name evidence="7" type="ORF">FPZ22_07480</name>
</gene>
<dbReference type="EMBL" id="CP042218">
    <property type="protein sequence ID" value="QDW66757.1"/>
    <property type="molecule type" value="Genomic_DNA"/>
</dbReference>
<evidence type="ECO:0000256" key="3">
    <source>
        <dbReference type="ARBA" id="ARBA00022989"/>
    </source>
</evidence>
<protein>
    <submittedName>
        <fullName evidence="7">ABC transporter permease</fullName>
    </submittedName>
</protein>
<evidence type="ECO:0000313" key="8">
    <source>
        <dbReference type="Proteomes" id="UP000316584"/>
    </source>
</evidence>
<dbReference type="AlphaFoldDB" id="A0A518N4F4"/>
<feature type="transmembrane region" description="Helical" evidence="5">
    <location>
        <begin position="279"/>
        <end position="301"/>
    </location>
</feature>
<dbReference type="GO" id="GO:0016020">
    <property type="term" value="C:membrane"/>
    <property type="evidence" value="ECO:0007669"/>
    <property type="project" value="UniProtKB-SubCell"/>
</dbReference>
<dbReference type="PANTHER" id="PTHR43471:SF3">
    <property type="entry name" value="ABC TRANSPORTER PERMEASE PROTEIN NATB"/>
    <property type="match status" value="1"/>
</dbReference>
<evidence type="ECO:0000256" key="2">
    <source>
        <dbReference type="ARBA" id="ARBA00022692"/>
    </source>
</evidence>
<keyword evidence="2 5" id="KW-0812">Transmembrane</keyword>
<accession>A0A518N4F4</accession>
<feature type="domain" description="ABC-2 type transporter transmembrane" evidence="6">
    <location>
        <begin position="30"/>
        <end position="379"/>
    </location>
</feature>
<name>A0A518N4F4_9GAMM</name>
<dbReference type="KEGG" id="lug:FPZ22_07480"/>
<sequence length="393" mass="43380">MSLFRNTLWTVARKELIDLFRDRRTVMLGLLMGPILFPVLILGVGSMAEKRARTQLESVLELPVIGAGHAPNLVRYLGTRDIEAIEAPADPERALREQEHDVVLRIPADFAELWRQSRMATVEILYDSSRQDSRIPVERVRAALAQYSQQVGALRMISRGLSPEATVAVMAAQRDVATPEARRGMLLAFLPYLLILSAFLGGAYLVIDVTAGERERQSLEPLLATPSSRSAIMSGKILAACLFGMLSLALIVVAFRLSFALAPRSMQLVSVSAPMMLQILLVLMPMVLIGTTLLTLIAASVKSVKEAQSYMSVLMLLPIIPTVVLLVNPVKDQLWQFAVPFLAQNQMLLKLVRSEWITPLEWATYLGAGFGLGLLLWIAAARLYHREKLAISA</sequence>
<dbReference type="RefSeq" id="WP_144891797.1">
    <property type="nucleotide sequence ID" value="NZ_CP042218.1"/>
</dbReference>
<organism evidence="7 8">
    <name type="scientific">Luteimonas granuli</name>
    <dbReference type="NCBI Taxonomy" id="1176533"/>
    <lineage>
        <taxon>Bacteria</taxon>
        <taxon>Pseudomonadati</taxon>
        <taxon>Pseudomonadota</taxon>
        <taxon>Gammaproteobacteria</taxon>
        <taxon>Lysobacterales</taxon>
        <taxon>Lysobacteraceae</taxon>
        <taxon>Luteimonas</taxon>
    </lineage>
</organism>
<proteinExistence type="predicted"/>
<evidence type="ECO:0000313" key="7">
    <source>
        <dbReference type="EMBL" id="QDW66757.1"/>
    </source>
</evidence>
<evidence type="ECO:0000256" key="5">
    <source>
        <dbReference type="SAM" id="Phobius"/>
    </source>
</evidence>
<dbReference type="OrthoDB" id="5486437at2"/>
<evidence type="ECO:0000259" key="6">
    <source>
        <dbReference type="Pfam" id="PF12698"/>
    </source>
</evidence>
<dbReference type="Pfam" id="PF12698">
    <property type="entry name" value="ABC2_membrane_3"/>
    <property type="match status" value="1"/>
</dbReference>
<feature type="transmembrane region" description="Helical" evidence="5">
    <location>
        <begin position="26"/>
        <end position="48"/>
    </location>
</feature>
<feature type="transmembrane region" description="Helical" evidence="5">
    <location>
        <begin position="307"/>
        <end position="327"/>
    </location>
</feature>
<comment type="subcellular location">
    <subcellularLocation>
        <location evidence="1">Membrane</location>
        <topology evidence="1">Multi-pass membrane protein</topology>
    </subcellularLocation>
</comment>
<dbReference type="GO" id="GO:0140359">
    <property type="term" value="F:ABC-type transporter activity"/>
    <property type="evidence" value="ECO:0007669"/>
    <property type="project" value="InterPro"/>
</dbReference>
<feature type="transmembrane region" description="Helical" evidence="5">
    <location>
        <begin position="237"/>
        <end position="259"/>
    </location>
</feature>
<keyword evidence="3 5" id="KW-1133">Transmembrane helix</keyword>
<evidence type="ECO:0000256" key="4">
    <source>
        <dbReference type="ARBA" id="ARBA00023136"/>
    </source>
</evidence>
<dbReference type="PANTHER" id="PTHR43471">
    <property type="entry name" value="ABC TRANSPORTER PERMEASE"/>
    <property type="match status" value="1"/>
</dbReference>
<reference evidence="7 8" key="1">
    <citation type="submission" date="2019-07" db="EMBL/GenBank/DDBJ databases">
        <title>Full genome sequence of Luteimonas sp. Gr-4.</title>
        <authorList>
            <person name="Im W.-T."/>
        </authorList>
    </citation>
    <scope>NUCLEOTIDE SEQUENCE [LARGE SCALE GENOMIC DNA]</scope>
    <source>
        <strain evidence="7 8">Gr-4</strain>
    </source>
</reference>
<evidence type="ECO:0000256" key="1">
    <source>
        <dbReference type="ARBA" id="ARBA00004141"/>
    </source>
</evidence>
<keyword evidence="4 5" id="KW-0472">Membrane</keyword>
<dbReference type="Proteomes" id="UP000316584">
    <property type="component" value="Chromosome"/>
</dbReference>
<keyword evidence="8" id="KW-1185">Reference proteome</keyword>
<feature type="transmembrane region" description="Helical" evidence="5">
    <location>
        <begin position="184"/>
        <end position="207"/>
    </location>
</feature>
<feature type="transmembrane region" description="Helical" evidence="5">
    <location>
        <begin position="364"/>
        <end position="384"/>
    </location>
</feature>
<dbReference type="InterPro" id="IPR013525">
    <property type="entry name" value="ABC2_TM"/>
</dbReference>